<organism evidence="2 3">
    <name type="scientific">Haloarcula nitratireducens</name>
    <dbReference type="NCBI Taxonomy" id="2487749"/>
    <lineage>
        <taxon>Archaea</taxon>
        <taxon>Methanobacteriati</taxon>
        <taxon>Methanobacteriota</taxon>
        <taxon>Stenosarchaea group</taxon>
        <taxon>Halobacteria</taxon>
        <taxon>Halobacteriales</taxon>
        <taxon>Haloarculaceae</taxon>
        <taxon>Haloarcula</taxon>
    </lineage>
</organism>
<sequence>MTENSIPRDTPRNEPPSADEDVAKLRLQLKHLSLEELEAKELVRWDRDEHVVRKGAKFGEKNTN</sequence>
<feature type="region of interest" description="Disordered" evidence="1">
    <location>
        <begin position="1"/>
        <end position="20"/>
    </location>
</feature>
<evidence type="ECO:0000313" key="3">
    <source>
        <dbReference type="Proteomes" id="UP001430455"/>
    </source>
</evidence>
<dbReference type="AlphaFoldDB" id="A0AAW4PHY3"/>
<keyword evidence="3" id="KW-1185">Reference proteome</keyword>
<evidence type="ECO:0000313" key="2">
    <source>
        <dbReference type="EMBL" id="MBX0296802.1"/>
    </source>
</evidence>
<proteinExistence type="predicted"/>
<evidence type="ECO:0000256" key="1">
    <source>
        <dbReference type="SAM" id="MobiDB-lite"/>
    </source>
</evidence>
<name>A0AAW4PHY3_9EURY</name>
<accession>A0AAW4PHY3</accession>
<gene>
    <name evidence="2" type="ORF">EGH23_18140</name>
</gene>
<dbReference type="EMBL" id="RKLT01000010">
    <property type="protein sequence ID" value="MBX0296802.1"/>
    <property type="molecule type" value="Genomic_DNA"/>
</dbReference>
<comment type="caution">
    <text evidence="2">The sequence shown here is derived from an EMBL/GenBank/DDBJ whole genome shotgun (WGS) entry which is preliminary data.</text>
</comment>
<dbReference type="Proteomes" id="UP001430455">
    <property type="component" value="Unassembled WGS sequence"/>
</dbReference>
<reference evidence="2 3" key="1">
    <citation type="submission" date="2021-06" db="EMBL/GenBank/DDBJ databases">
        <title>Halomicroarcula sp. a new haloarchaeum isolated from saline soil.</title>
        <authorList>
            <person name="Duran-Viseras A."/>
            <person name="Sanchez-Porro C."/>
            <person name="Ventosa A."/>
        </authorList>
    </citation>
    <scope>NUCLEOTIDE SEQUENCE [LARGE SCALE GENOMIC DNA]</scope>
    <source>
        <strain evidence="2 3">F27</strain>
    </source>
</reference>
<dbReference type="RefSeq" id="WP_220581391.1">
    <property type="nucleotide sequence ID" value="NZ_RKLT01000010.1"/>
</dbReference>
<protein>
    <submittedName>
        <fullName evidence="2">Uncharacterized protein</fullName>
    </submittedName>
</protein>